<dbReference type="SUPFAM" id="SSF52540">
    <property type="entry name" value="P-loop containing nucleoside triphosphate hydrolases"/>
    <property type="match status" value="1"/>
</dbReference>
<dbReference type="GO" id="GO:0005524">
    <property type="term" value="F:ATP binding"/>
    <property type="evidence" value="ECO:0007669"/>
    <property type="project" value="UniProtKB-KW"/>
</dbReference>
<dbReference type="Pfam" id="PF00931">
    <property type="entry name" value="NB-ARC"/>
    <property type="match status" value="1"/>
</dbReference>
<dbReference type="PANTHER" id="PTHR36766">
    <property type="entry name" value="PLANT BROAD-SPECTRUM MILDEW RESISTANCE PROTEIN RPW8"/>
    <property type="match status" value="1"/>
</dbReference>
<dbReference type="GO" id="GO:0043531">
    <property type="term" value="F:ADP binding"/>
    <property type="evidence" value="ECO:0007669"/>
    <property type="project" value="InterPro"/>
</dbReference>
<dbReference type="Gene3D" id="1.10.10.10">
    <property type="entry name" value="Winged helix-like DNA-binding domain superfamily/Winged helix DNA-binding domain"/>
    <property type="match status" value="1"/>
</dbReference>
<dbReference type="InterPro" id="IPR027417">
    <property type="entry name" value="P-loop_NTPase"/>
</dbReference>
<dbReference type="PANTHER" id="PTHR36766:SF40">
    <property type="entry name" value="DISEASE RESISTANCE PROTEIN RGA3"/>
    <property type="match status" value="1"/>
</dbReference>
<evidence type="ECO:0000313" key="7">
    <source>
        <dbReference type="EMBL" id="PNY15513.1"/>
    </source>
</evidence>
<sequence>MDEFEKLKNTVESIKAVLLDAEEKQEAQNHAVQNWIRRLKDVLHPADDLLDEFVIEDMKHKMDVVHQNKITKVIHFLSPNRTAFRRKMAYEIEKIQKQFDDAVKDMSVLNLNPNVVVVDKKNNVWRETCSYVLESDIIGREDDKKKIISLLSPNEIQNVSLVAIVGIGGIGKTTVAQLVYNDGEVQNMFENSMWVCVSDIFELKAIMTKTLESLTKNKIDDTLSLDNLQNMFRDSLNGKKYLLVLDDIWNESFEKWTQLKTFLMCGAQGSKILVTTRSKTVAQTMGISDPYVLNGLTPEESWGLLKKITFRDDTIRVNRNIESMGKKIAEKCRGVPLAIRSLGGILQGKSEEREWINVLQGDFWKLCEDKDNILPVLKLSYQNLSPQQKQCFAYCALYPKDSVIEKDELIQMWMAQGCKSDSRR</sequence>
<gene>
    <name evidence="7" type="ORF">L195_g012210</name>
</gene>
<dbReference type="FunFam" id="3.40.50.300:FF:001091">
    <property type="entry name" value="Probable disease resistance protein At1g61300"/>
    <property type="match status" value="1"/>
</dbReference>
<keyword evidence="3" id="KW-0611">Plant defense</keyword>
<evidence type="ECO:0000259" key="6">
    <source>
        <dbReference type="Pfam" id="PF18052"/>
    </source>
</evidence>
<dbReference type="AlphaFoldDB" id="A0A2K3PJQ0"/>
<dbReference type="GO" id="GO:0006952">
    <property type="term" value="P:defense response"/>
    <property type="evidence" value="ECO:0007669"/>
    <property type="project" value="UniProtKB-KW"/>
</dbReference>
<keyword evidence="2" id="KW-0547">Nucleotide-binding</keyword>
<evidence type="ECO:0000313" key="8">
    <source>
        <dbReference type="Proteomes" id="UP000236291"/>
    </source>
</evidence>
<dbReference type="Proteomes" id="UP000236291">
    <property type="component" value="Unassembled WGS sequence"/>
</dbReference>
<evidence type="ECO:0000256" key="3">
    <source>
        <dbReference type="ARBA" id="ARBA00022821"/>
    </source>
</evidence>
<accession>A0A2K3PJQ0</accession>
<keyword evidence="4" id="KW-0067">ATP-binding</keyword>
<dbReference type="InterPro" id="IPR036388">
    <property type="entry name" value="WH-like_DNA-bd_sf"/>
</dbReference>
<dbReference type="STRING" id="57577.A0A2K3PJQ0"/>
<dbReference type="Gene3D" id="1.20.5.4130">
    <property type="match status" value="1"/>
</dbReference>
<organism evidence="7 8">
    <name type="scientific">Trifolium pratense</name>
    <name type="common">Red clover</name>
    <dbReference type="NCBI Taxonomy" id="57577"/>
    <lineage>
        <taxon>Eukaryota</taxon>
        <taxon>Viridiplantae</taxon>
        <taxon>Streptophyta</taxon>
        <taxon>Embryophyta</taxon>
        <taxon>Tracheophyta</taxon>
        <taxon>Spermatophyta</taxon>
        <taxon>Magnoliopsida</taxon>
        <taxon>eudicotyledons</taxon>
        <taxon>Gunneridae</taxon>
        <taxon>Pentapetalae</taxon>
        <taxon>rosids</taxon>
        <taxon>fabids</taxon>
        <taxon>Fabales</taxon>
        <taxon>Fabaceae</taxon>
        <taxon>Papilionoideae</taxon>
        <taxon>50 kb inversion clade</taxon>
        <taxon>NPAAA clade</taxon>
        <taxon>Hologalegina</taxon>
        <taxon>IRL clade</taxon>
        <taxon>Trifolieae</taxon>
        <taxon>Trifolium</taxon>
    </lineage>
</organism>
<reference evidence="7 8" key="1">
    <citation type="journal article" date="2014" name="Am. J. Bot.">
        <title>Genome assembly and annotation for red clover (Trifolium pratense; Fabaceae).</title>
        <authorList>
            <person name="Istvanek J."/>
            <person name="Jaros M."/>
            <person name="Krenek A."/>
            <person name="Repkova J."/>
        </authorList>
    </citation>
    <scope>NUCLEOTIDE SEQUENCE [LARGE SCALE GENOMIC DNA]</scope>
    <source>
        <strain evidence="8">cv. Tatra</strain>
        <tissue evidence="7">Young leaves</tissue>
    </source>
</reference>
<feature type="domain" description="Disease resistance N-terminal" evidence="6">
    <location>
        <begin position="2"/>
        <end position="68"/>
    </location>
</feature>
<evidence type="ECO:0000256" key="2">
    <source>
        <dbReference type="ARBA" id="ARBA00022741"/>
    </source>
</evidence>
<dbReference type="InterPro" id="IPR042197">
    <property type="entry name" value="Apaf_helical"/>
</dbReference>
<evidence type="ECO:0000259" key="5">
    <source>
        <dbReference type="Pfam" id="PF00931"/>
    </source>
</evidence>
<protein>
    <submittedName>
        <fullName evidence="7">CC-NBS-LRR resistance protein</fullName>
    </submittedName>
</protein>
<feature type="domain" description="NB-ARC" evidence="5">
    <location>
        <begin position="141"/>
        <end position="312"/>
    </location>
</feature>
<dbReference type="InterPro" id="IPR002182">
    <property type="entry name" value="NB-ARC"/>
</dbReference>
<dbReference type="Gene3D" id="3.40.50.300">
    <property type="entry name" value="P-loop containing nucleotide triphosphate hydrolases"/>
    <property type="match status" value="1"/>
</dbReference>
<dbReference type="PRINTS" id="PR00364">
    <property type="entry name" value="DISEASERSIST"/>
</dbReference>
<proteinExistence type="predicted"/>
<evidence type="ECO:0000256" key="4">
    <source>
        <dbReference type="ARBA" id="ARBA00022840"/>
    </source>
</evidence>
<dbReference type="EMBL" id="ASHM01007732">
    <property type="protein sequence ID" value="PNY15513.1"/>
    <property type="molecule type" value="Genomic_DNA"/>
</dbReference>
<comment type="caution">
    <text evidence="7">The sequence shown here is derived from an EMBL/GenBank/DDBJ whole genome shotgun (WGS) entry which is preliminary data.</text>
</comment>
<dbReference type="InterPro" id="IPR041118">
    <property type="entry name" value="Rx_N"/>
</dbReference>
<evidence type="ECO:0000256" key="1">
    <source>
        <dbReference type="ARBA" id="ARBA00022737"/>
    </source>
</evidence>
<dbReference type="Pfam" id="PF18052">
    <property type="entry name" value="Rx_N"/>
    <property type="match status" value="1"/>
</dbReference>
<keyword evidence="1" id="KW-0677">Repeat</keyword>
<reference evidence="7 8" key="2">
    <citation type="journal article" date="2017" name="Front. Plant Sci.">
        <title>Gene Classification and Mining of Molecular Markers Useful in Red Clover (Trifolium pratense) Breeding.</title>
        <authorList>
            <person name="Istvanek J."/>
            <person name="Dluhosova J."/>
            <person name="Dluhos P."/>
            <person name="Patkova L."/>
            <person name="Nedelnik J."/>
            <person name="Repkova J."/>
        </authorList>
    </citation>
    <scope>NUCLEOTIDE SEQUENCE [LARGE SCALE GENOMIC DNA]</scope>
    <source>
        <strain evidence="8">cv. Tatra</strain>
        <tissue evidence="7">Young leaves</tissue>
    </source>
</reference>
<dbReference type="Gene3D" id="1.10.8.430">
    <property type="entry name" value="Helical domain of apoptotic protease-activating factors"/>
    <property type="match status" value="1"/>
</dbReference>
<name>A0A2K3PJQ0_TRIPR</name>